<gene>
    <name evidence="4" type="ORF">COY87_03865</name>
</gene>
<accession>A0A2M7QHT1</accession>
<evidence type="ECO:0000313" key="4">
    <source>
        <dbReference type="EMBL" id="PIY71879.1"/>
    </source>
</evidence>
<comment type="similarity">
    <text evidence="1">Belongs to the aldehyde dehydrogenase family.</text>
</comment>
<dbReference type="InterPro" id="IPR016162">
    <property type="entry name" value="Ald_DH_N"/>
</dbReference>
<evidence type="ECO:0000256" key="1">
    <source>
        <dbReference type="ARBA" id="ARBA00009986"/>
    </source>
</evidence>
<dbReference type="InterPro" id="IPR015590">
    <property type="entry name" value="Aldehyde_DH_dom"/>
</dbReference>
<dbReference type="Proteomes" id="UP000229401">
    <property type="component" value="Unassembled WGS sequence"/>
</dbReference>
<dbReference type="Gene3D" id="3.40.605.10">
    <property type="entry name" value="Aldehyde Dehydrogenase, Chain A, domain 1"/>
    <property type="match status" value="1"/>
</dbReference>
<dbReference type="PANTHER" id="PTHR42804">
    <property type="entry name" value="ALDEHYDE DEHYDROGENASE"/>
    <property type="match status" value="1"/>
</dbReference>
<dbReference type="AlphaFoldDB" id="A0A2M7QHT1"/>
<name>A0A2M7QHT1_9BACT</name>
<dbReference type="EMBL" id="PFLI01000129">
    <property type="protein sequence ID" value="PIY71879.1"/>
    <property type="molecule type" value="Genomic_DNA"/>
</dbReference>
<evidence type="ECO:0000313" key="5">
    <source>
        <dbReference type="Proteomes" id="UP000229401"/>
    </source>
</evidence>
<dbReference type="InterPro" id="IPR016163">
    <property type="entry name" value="Ald_DH_C"/>
</dbReference>
<dbReference type="Pfam" id="PF00171">
    <property type="entry name" value="Aldedh"/>
    <property type="match status" value="1"/>
</dbReference>
<keyword evidence="2" id="KW-0560">Oxidoreductase</keyword>
<dbReference type="Gene3D" id="3.40.309.10">
    <property type="entry name" value="Aldehyde Dehydrogenase, Chain A, domain 2"/>
    <property type="match status" value="1"/>
</dbReference>
<reference evidence="5" key="1">
    <citation type="submission" date="2017-09" db="EMBL/GenBank/DDBJ databases">
        <title>Depth-based differentiation of microbial function through sediment-hosted aquifers and enrichment of novel symbionts in the deep terrestrial subsurface.</title>
        <authorList>
            <person name="Probst A.J."/>
            <person name="Ladd B."/>
            <person name="Jarett J.K."/>
            <person name="Geller-Mcgrath D.E."/>
            <person name="Sieber C.M.K."/>
            <person name="Emerson J.B."/>
            <person name="Anantharaman K."/>
            <person name="Thomas B.C."/>
            <person name="Malmstrom R."/>
            <person name="Stieglmeier M."/>
            <person name="Klingl A."/>
            <person name="Woyke T."/>
            <person name="Ryan C.M."/>
            <person name="Banfield J.F."/>
        </authorList>
    </citation>
    <scope>NUCLEOTIDE SEQUENCE [LARGE SCALE GENOMIC DNA]</scope>
</reference>
<dbReference type="SUPFAM" id="SSF53720">
    <property type="entry name" value="ALDH-like"/>
    <property type="match status" value="1"/>
</dbReference>
<comment type="caution">
    <text evidence="4">The sequence shown here is derived from an EMBL/GenBank/DDBJ whole genome shotgun (WGS) entry which is preliminary data.</text>
</comment>
<proteinExistence type="inferred from homology"/>
<dbReference type="InterPro" id="IPR016161">
    <property type="entry name" value="Ald_DH/histidinol_DH"/>
</dbReference>
<dbReference type="CDD" id="cd07078">
    <property type="entry name" value="ALDH"/>
    <property type="match status" value="1"/>
</dbReference>
<dbReference type="GO" id="GO:0016620">
    <property type="term" value="F:oxidoreductase activity, acting on the aldehyde or oxo group of donors, NAD or NADP as acceptor"/>
    <property type="evidence" value="ECO:0007669"/>
    <property type="project" value="InterPro"/>
</dbReference>
<evidence type="ECO:0000259" key="3">
    <source>
        <dbReference type="Pfam" id="PF00171"/>
    </source>
</evidence>
<dbReference type="PANTHER" id="PTHR42804:SF1">
    <property type="entry name" value="ALDEHYDE DEHYDROGENASE-RELATED"/>
    <property type="match status" value="1"/>
</dbReference>
<dbReference type="FunFam" id="3.40.309.10:FF:000009">
    <property type="entry name" value="Aldehyde dehydrogenase A"/>
    <property type="match status" value="1"/>
</dbReference>
<evidence type="ECO:0000256" key="2">
    <source>
        <dbReference type="ARBA" id="ARBA00023002"/>
    </source>
</evidence>
<organism evidence="4 5">
    <name type="scientific">Candidatus Roizmanbacteria bacterium CG_4_10_14_0_8_um_filter_33_9</name>
    <dbReference type="NCBI Taxonomy" id="1974826"/>
    <lineage>
        <taxon>Bacteria</taxon>
        <taxon>Candidatus Roizmaniibacteriota</taxon>
    </lineage>
</organism>
<protein>
    <recommendedName>
        <fullName evidence="3">Aldehyde dehydrogenase domain-containing protein</fullName>
    </recommendedName>
</protein>
<feature type="domain" description="Aldehyde dehydrogenase" evidence="3">
    <location>
        <begin position="6"/>
        <end position="454"/>
    </location>
</feature>
<sequence>MKKLISTNPGKNYSPVGSVSVSSLSEITNKVEAANNIKRVWKELGVIQRIRMLKPLINQIENRKEELALLTTQEMGKPIKESRDDIIWDLGYLKSFFELGGQYLRDEEIYKNGKSVHNIIFEPIGSTAVITPWNFPFDMFLWGVIPNLIAGNTVVFKHSEETPLIGKIAEEMMDRLNLPKGVFSEVYGDGKIGAQLVEQDVNFIWFTGSSTVGKKLFELSGKKFIKSALELGGSNPAILFEDINVKETLKKIYLKRFMNCGQVCDAVKRLIVHESIFNEVVADLKAIIESKIVGDPENEKTDIGSLVSKKQLLALEGQMKDAVEKGAQVITGGKRPFHLQGAYYLPTLLTNIKPKMKVWKEEVFGPVLPVVSFKSDEEAVKLANDTEFGLGAVICSSNVKRAEKIAKQVDAGDIDINSGSHLEACTPFGGYKNSGMGREHGRLGFQELCQIKVIAQ</sequence>